<feature type="compositionally biased region" description="Low complexity" evidence="13">
    <location>
        <begin position="261"/>
        <end position="282"/>
    </location>
</feature>
<dbReference type="GO" id="GO:0003677">
    <property type="term" value="F:DNA binding"/>
    <property type="evidence" value="ECO:0007669"/>
    <property type="project" value="UniProtKB-UniRule"/>
</dbReference>
<evidence type="ECO:0000256" key="3">
    <source>
        <dbReference type="ARBA" id="ARBA00022491"/>
    </source>
</evidence>
<dbReference type="Proteomes" id="UP000122113">
    <property type="component" value="Genome"/>
</dbReference>
<dbReference type="GO" id="GO:0006351">
    <property type="term" value="P:DNA-templated transcription"/>
    <property type="evidence" value="ECO:0007669"/>
    <property type="project" value="UniProtKB-UniRule"/>
</dbReference>
<evidence type="ECO:0000256" key="10">
    <source>
        <dbReference type="ARBA" id="ARBA00023159"/>
    </source>
</evidence>
<dbReference type="HAMAP" id="MF_04001">
    <property type="entry name" value="PPV_E2"/>
    <property type="match status" value="1"/>
</dbReference>
<feature type="compositionally biased region" description="Basic and acidic residues" evidence="13">
    <location>
        <begin position="215"/>
        <end position="239"/>
    </location>
</feature>
<evidence type="ECO:0000256" key="9">
    <source>
        <dbReference type="ARBA" id="ARBA00023125"/>
    </source>
</evidence>
<evidence type="ECO:0000259" key="15">
    <source>
        <dbReference type="Pfam" id="PF00511"/>
    </source>
</evidence>
<comment type="function">
    <text evidence="12">Plays a role in the initiation of viral DNA replication. A dimer of E2 interacts with a dimer of E1 in order to improve specificity of E1 DNA binding activity. Once the complex recognizes and binds DNA at specific sites, the E2 dimer is removed from DNA. E2 also regulates viral transcription through binding to the E2RE response element (5'-ACCNNNNNNGGT-3') present in multiple copies in the regulatory regions of the viral genome. Activates or represses transcription depending on E2RE's position with regards to proximal promoter elements including the TATA-box. Repression occurs by sterically hindering the assembly of the transcription initiation complex.</text>
</comment>
<dbReference type="Pfam" id="PF00508">
    <property type="entry name" value="PPV_E2_N"/>
    <property type="match status" value="1"/>
</dbReference>
<name>A0A0S2KPX7_9PAPI</name>
<gene>
    <name evidence="12" type="primary">E2</name>
</gene>
<keyword evidence="10 12" id="KW-0010">Activator</keyword>
<comment type="PTM">
    <text evidence="12">Phosphorylated.</text>
</comment>
<keyword evidence="5 12" id="KW-0597">Phosphoprotein</keyword>
<proteinExistence type="inferred from homology"/>
<dbReference type="GO" id="GO:0006260">
    <property type="term" value="P:DNA replication"/>
    <property type="evidence" value="ECO:0007669"/>
    <property type="project" value="UniProtKB-KW"/>
</dbReference>
<evidence type="ECO:0000259" key="14">
    <source>
        <dbReference type="Pfam" id="PF00508"/>
    </source>
</evidence>
<dbReference type="SUPFAM" id="SSF54957">
    <property type="entry name" value="Viral DNA-binding domain"/>
    <property type="match status" value="1"/>
</dbReference>
<dbReference type="GO" id="GO:0042025">
    <property type="term" value="C:host cell nucleus"/>
    <property type="evidence" value="ECO:0007669"/>
    <property type="project" value="UniProtKB-SubCell"/>
</dbReference>
<evidence type="ECO:0000256" key="1">
    <source>
        <dbReference type="ARBA" id="ARBA00004147"/>
    </source>
</evidence>
<dbReference type="InterPro" id="IPR033668">
    <property type="entry name" value="Reg_prot_E2"/>
</dbReference>
<comment type="similarity">
    <text evidence="2">Belongs to the papillomaviridae E8^E2C protein family.</text>
</comment>
<feature type="region of interest" description="Disordered" evidence="13">
    <location>
        <begin position="215"/>
        <end position="306"/>
    </location>
</feature>
<dbReference type="InterPro" id="IPR042503">
    <property type="entry name" value="Regulatory_protein_E2_N_1"/>
</dbReference>
<evidence type="ECO:0000256" key="12">
    <source>
        <dbReference type="HAMAP-Rule" id="MF_04001"/>
    </source>
</evidence>
<evidence type="ECO:0000256" key="6">
    <source>
        <dbReference type="ARBA" id="ARBA00022562"/>
    </source>
</evidence>
<feature type="region of interest" description="DNA-binding domain" evidence="12">
    <location>
        <begin position="320"/>
        <end position="405"/>
    </location>
</feature>
<keyword evidence="11 12" id="KW-0804">Transcription</keyword>
<evidence type="ECO:0000256" key="5">
    <source>
        <dbReference type="ARBA" id="ARBA00022553"/>
    </source>
</evidence>
<keyword evidence="6 12" id="KW-1048">Host nucleus</keyword>
<dbReference type="Pfam" id="PF00511">
    <property type="entry name" value="PPV_E2_C"/>
    <property type="match status" value="1"/>
</dbReference>
<feature type="domain" description="Papillomavirus E2 C-terminal" evidence="15">
    <location>
        <begin position="323"/>
        <end position="396"/>
    </location>
</feature>
<dbReference type="SUPFAM" id="SSF51332">
    <property type="entry name" value="E2 regulatory, transactivation domain"/>
    <property type="match status" value="1"/>
</dbReference>
<keyword evidence="3 12" id="KW-0678">Repressor</keyword>
<dbReference type="GO" id="GO:0006275">
    <property type="term" value="P:regulation of DNA replication"/>
    <property type="evidence" value="ECO:0007669"/>
    <property type="project" value="UniProtKB-UniRule"/>
</dbReference>
<dbReference type="GO" id="GO:0000166">
    <property type="term" value="F:nucleotide binding"/>
    <property type="evidence" value="ECO:0007669"/>
    <property type="project" value="UniProtKB-UniRule"/>
</dbReference>
<evidence type="ECO:0000256" key="11">
    <source>
        <dbReference type="ARBA" id="ARBA00023163"/>
    </source>
</evidence>
<comment type="subcellular location">
    <subcellularLocation>
        <location evidence="1 12">Host nucleus</location>
    </subcellularLocation>
</comment>
<evidence type="ECO:0000313" key="16">
    <source>
        <dbReference type="EMBL" id="ALO50063.1"/>
    </source>
</evidence>
<dbReference type="InterPro" id="IPR000427">
    <property type="entry name" value="Papillomavirus_E2_C"/>
</dbReference>
<feature type="domain" description="Papillomavirus E2 N-terminal" evidence="14">
    <location>
        <begin position="1"/>
        <end position="197"/>
    </location>
</feature>
<dbReference type="GO" id="GO:0003700">
    <property type="term" value="F:DNA-binding transcription factor activity"/>
    <property type="evidence" value="ECO:0007669"/>
    <property type="project" value="UniProtKB-UniRule"/>
</dbReference>
<evidence type="ECO:0000256" key="2">
    <source>
        <dbReference type="ARBA" id="ARBA00007794"/>
    </source>
</evidence>
<dbReference type="GO" id="GO:0039693">
    <property type="term" value="P:viral DNA genome replication"/>
    <property type="evidence" value="ECO:0007669"/>
    <property type="project" value="UniProtKB-UniRule"/>
</dbReference>
<dbReference type="Gene3D" id="3.30.70.330">
    <property type="match status" value="1"/>
</dbReference>
<dbReference type="EMBL" id="KT626573">
    <property type="protein sequence ID" value="ALO50063.1"/>
    <property type="molecule type" value="Genomic_DNA"/>
</dbReference>
<keyword evidence="4 12" id="KW-0244">Early protein</keyword>
<comment type="subunit">
    <text evidence="12">Binds DNA as homodimer. Interacts with protein E1; this interaction greatly increases E1 DNA-binding activity. Interacts with protein L1; this interaction enhances E2-dependent replication and transcription activation. Interacts with protein L2; this interaction inhibits E2 transcriptional activity but not DNA replication function E2. Interacts with protein E7; this interaction inhibits E7 oncogenic activity. Interacts with host TAF1; this interaction modulates E2-dependent transcriptional regulation. Interacts with host BRD4; this interaction mediates E2 transcriptional activation function. Additionally, the interaction with host BRD4 on mitotic chromosomes mediates tethering of the viral genome. Interacts with host TOPBP1; this interaction is required for optimal viral DNA replication.</text>
</comment>
<keyword evidence="7 12" id="KW-0235">DNA replication</keyword>
<keyword evidence="9 12" id="KW-0238">DNA-binding</keyword>
<keyword evidence="8 12" id="KW-0805">Transcription regulation</keyword>
<dbReference type="Gene3D" id="2.170.200.10">
    <property type="entry name" value="Papillomavirus E2 early protein domain"/>
    <property type="match status" value="1"/>
</dbReference>
<dbReference type="InterPro" id="IPR042504">
    <property type="entry name" value="Regulatory_protein_E2_N_2"/>
</dbReference>
<evidence type="ECO:0000313" key="17">
    <source>
        <dbReference type="Proteomes" id="UP000122113"/>
    </source>
</evidence>
<evidence type="ECO:0000256" key="8">
    <source>
        <dbReference type="ARBA" id="ARBA00023015"/>
    </source>
</evidence>
<organism evidence="16 17">
    <name type="scientific">Deltapapillomavirus 5</name>
    <dbReference type="NCBI Taxonomy" id="1175853"/>
    <lineage>
        <taxon>Viruses</taxon>
        <taxon>Monodnaviria</taxon>
        <taxon>Shotokuvirae</taxon>
        <taxon>Cossaviricota</taxon>
        <taxon>Papovaviricetes</taxon>
        <taxon>Zurhausenvirales</taxon>
        <taxon>Papillomaviridae</taxon>
        <taxon>Firstpapillomavirinae</taxon>
        <taxon>Deltapapillomavirus</taxon>
    </lineage>
</organism>
<dbReference type="InterPro" id="IPR001866">
    <property type="entry name" value="PPV_E2_N"/>
</dbReference>
<protein>
    <recommendedName>
        <fullName evidence="12">Regulatory protein E2</fullName>
    </recommendedName>
</protein>
<evidence type="ECO:0000256" key="4">
    <source>
        <dbReference type="ARBA" id="ARBA00022518"/>
    </source>
</evidence>
<evidence type="ECO:0000256" key="7">
    <source>
        <dbReference type="ARBA" id="ARBA00022705"/>
    </source>
</evidence>
<sequence>MSAASERLLAAQELQMQLIEQDSTKLSDHVAFWGAVRTEQGLLCAARQKGYTRLGMYPVPACNVSAEKAKQAIEMQMVLSELMQTKWGCQPWSLCDTSWDRYVQSPHKCLKQGARIVEVEYDGNSSNKTWYTAWSHMYMRTSNGWEYACGYADGIGLYFTTMTGVRTYYEFFSRDAARFGTTGNWLVRDGHNVYHSPSGPSSHLRGHLEGLWTDNSRESARGSDSPDRAVLDSPPRHEPLYGPVRVGQDRHRPPSRQTPYSSHSAGHSPSCDSSSPLQSALSVGPQRREEVDPPPSPDSTDVLPERQGPVTFSLFHKEGGNQCLLITGTANQVKCYRYRLKKSHRNKYRDCTTTWWTVGNEGSERQGDATVLVTFESGCQRNDFLKTVPLPPGMVARGLTVTADF</sequence>
<evidence type="ECO:0000256" key="13">
    <source>
        <dbReference type="SAM" id="MobiDB-lite"/>
    </source>
</evidence>
<comment type="caution">
    <text evidence="12">Lacks conserved residue(s) required for the propagation of feature annotation.</text>
</comment>
<accession>A0A0S2KPX7</accession>
<comment type="similarity">
    <text evidence="12">Belongs to the papillomaviridae E2 protein family.</text>
</comment>
<dbReference type="InterPro" id="IPR035975">
    <property type="entry name" value="E2/EBNA1_C_sf"/>
</dbReference>
<reference evidence="16" key="1">
    <citation type="journal article" date="2015" name="J. Gen. Virol.">
        <title>Rusa alfredi papillomavirus 1 - a novel deltapapillomavirus inducing endemic papillomatosis in the endangered Visayan spotted deer.</title>
        <authorList>
            <person name="Fux R."/>
            <person name="Langenmayer M.C."/>
            <person name="Jorgens D."/>
            <person name="Schubert C."/>
            <person name="Heckel J.O."/>
            <person name="Sutter G."/>
        </authorList>
    </citation>
    <scope>NUCLEOTIDE SEQUENCE [LARGE SCALE GENOMIC DNA]</scope>
    <source>
        <strain evidence="16">DE1641-14</strain>
    </source>
</reference>
<dbReference type="Gene3D" id="1.10.287.30">
    <property type="entry name" value="E2 (early) protein, N terminal domain, subdomain 1"/>
    <property type="match status" value="1"/>
</dbReference>
<dbReference type="InterPro" id="IPR012677">
    <property type="entry name" value="Nucleotide-bd_a/b_plait_sf"/>
</dbReference>
<dbReference type="InterPro" id="IPR036050">
    <property type="entry name" value="Regulatory_protein_E2_N"/>
</dbReference>